<gene>
    <name evidence="2" type="ORF">FM121_13400</name>
</gene>
<keyword evidence="1" id="KW-1133">Transmembrane helix</keyword>
<dbReference type="RefSeq" id="WP_256958472.1">
    <property type="nucleotide sequence ID" value="NZ_FWFD01000019.1"/>
</dbReference>
<keyword evidence="1" id="KW-0812">Transmembrane</keyword>
<evidence type="ECO:0000313" key="2">
    <source>
        <dbReference type="EMBL" id="SLM87088.1"/>
    </source>
</evidence>
<sequence>MKKFVESYKMKKGTKNIIKSSQKNKVKITRRKNGVFIDLLGNDRYEKLLEMGNSKSFILKWQRKRVINAVVTISIGGLLSLGFGKFQFVGITTAVAVALYVLQSMKVDTIYKQFRFERHLAFSKFTRMLVPYLQQKKDGGNLYGVFNKILKRLDHETDKKILQRLMQEMRDNPKEIQPFIDFAKRTSGTNMSILFMCTIFDVSQGYADLDVVKELDEMASHELMIGIDSIIEYKSRKFNTYPTKFVMSVMIIMVGIGTARILQTIQEMFLSNF</sequence>
<protein>
    <submittedName>
        <fullName evidence="2">Uncharacterized protein</fullName>
    </submittedName>
</protein>
<reference evidence="3" key="1">
    <citation type="submission" date="2017-02" db="EMBL/GenBank/DDBJ databases">
        <authorList>
            <person name="Dridi B."/>
        </authorList>
    </citation>
    <scope>NUCLEOTIDE SEQUENCE [LARGE SCALE GENOMIC DNA]</scope>
    <source>
        <strain evidence="3">bH819</strain>
    </source>
</reference>
<evidence type="ECO:0000256" key="1">
    <source>
        <dbReference type="SAM" id="Phobius"/>
    </source>
</evidence>
<dbReference type="EMBL" id="FWFD01000019">
    <property type="protein sequence ID" value="SLM87088.1"/>
    <property type="molecule type" value="Genomic_DNA"/>
</dbReference>
<feature type="transmembrane region" description="Helical" evidence="1">
    <location>
        <begin position="65"/>
        <end position="82"/>
    </location>
</feature>
<evidence type="ECO:0000313" key="3">
    <source>
        <dbReference type="Proteomes" id="UP000195918"/>
    </source>
</evidence>
<organism evidence="2 3">
    <name type="scientific">Vagococcus fluvialis bH819</name>
    <dbReference type="NCBI Taxonomy" id="1255619"/>
    <lineage>
        <taxon>Bacteria</taxon>
        <taxon>Bacillati</taxon>
        <taxon>Bacillota</taxon>
        <taxon>Bacilli</taxon>
        <taxon>Lactobacillales</taxon>
        <taxon>Enterococcaceae</taxon>
        <taxon>Vagococcus</taxon>
    </lineage>
</organism>
<feature type="transmembrane region" description="Helical" evidence="1">
    <location>
        <begin position="88"/>
        <end position="105"/>
    </location>
</feature>
<dbReference type="Proteomes" id="UP000195918">
    <property type="component" value="Unassembled WGS sequence"/>
</dbReference>
<accession>A0A1X6WS51</accession>
<dbReference type="AlphaFoldDB" id="A0A1X6WS51"/>
<proteinExistence type="predicted"/>
<name>A0A1X6WS51_9ENTE</name>
<keyword evidence="3" id="KW-1185">Reference proteome</keyword>
<keyword evidence="1" id="KW-0472">Membrane</keyword>
<feature type="transmembrane region" description="Helical" evidence="1">
    <location>
        <begin position="245"/>
        <end position="263"/>
    </location>
</feature>